<keyword evidence="7" id="KW-0131">Cell cycle</keyword>
<dbReference type="InterPro" id="IPR003959">
    <property type="entry name" value="ATPase_AAA_core"/>
</dbReference>
<dbReference type="InterPro" id="IPR027417">
    <property type="entry name" value="P-loop_NTPase"/>
</dbReference>
<feature type="region of interest" description="Disordered" evidence="8">
    <location>
        <begin position="33"/>
        <end position="53"/>
    </location>
</feature>
<comment type="caution">
    <text evidence="10">The sequence shown here is derived from an EMBL/GenBank/DDBJ whole genome shotgun (WGS) entry which is preliminary data.</text>
</comment>
<feature type="compositionally biased region" description="Basic residues" evidence="8">
    <location>
        <begin position="675"/>
        <end position="686"/>
    </location>
</feature>
<dbReference type="PANTHER" id="PTHR12172">
    <property type="entry name" value="CELL CYCLE CHECKPOINT PROTEIN RAD17"/>
    <property type="match status" value="1"/>
</dbReference>
<proteinExistence type="inferred from homology"/>
<dbReference type="GO" id="GO:0005634">
    <property type="term" value="C:nucleus"/>
    <property type="evidence" value="ECO:0007669"/>
    <property type="project" value="UniProtKB-SubCell"/>
</dbReference>
<sequence length="1441" mass="159522">MKSITSFFKQPAKTSEKMIVSTPTESALSSMCDTGTSEHAKGEKCQNKNSNLDNGKLGWHVNGFVVDCNGDSERQPSYRQKAVKPDKPKTVVENKQNVDILNNSLDEFQTPKKPRLTKKRSQKLKNVKTEVPAEPVSKEENDPVLEISYEDFLRKNACNENIQENASAENTEETECEDVSKNVNNCPERKENVNKSPERKDAIDTHVPMLSPVEHNSETTPARKSRSRHCKGANETPKTLTDECDSAEEEKAKPPAVNIMNYFSASRKSDTKRKSTDQLVVCIAAEVHSPPLESTHKVFDIFSQKRKNSPGEDTREESKQEDDSCASPGAAGRRRSSNVVVESADVDLTITELEPLYTQENSGKSSAKVTNGSSKQDKVKVKVASTKSNNTGKKVTEASGKKVTEGSGKKVTETSQKKGADTPGKKVTETSGKKVTETPGKKVTETPGKKVAETSQKKGTETSQKKGAETLGNKVTETPGNKVKESSGKKVTESSGNTVTETPGNKVTESSGKKTKNASENKVIEALKKKPEVKESTCTSKSNVNSGKQTSLKEIAVIDITRDEVFTTNAANSDINSEITTDAAVIENEALEKRKCSAAVKIASLDTIDMPTGRSQTQMTLNYSRRKNEGSVLQKPLVCGKNKKVTRRRRRRLDLETLDETSDDDDMNTKDDARNKRKRQRQRKVSKSQDRNEHVAESLTPTKGTVSEDVYESVFVEAGCRRNKTPIKLKITRIAKMSTNFADPKKQQKLAKLSRAQRLLVKAKTKNGKKPTLIGSSKSCDSDDLRRSSRRSSMAAKSAIMLCYEEVMWKDGRVKDVAVERSDPPPSKRTRTEKSTEPLVDKKRNDSSSVKRKTAKTPSKSGSGKSTRHGKVTTVSSDGKGNLSKEKGGKPERGSKREGKLTNSLSKGESRKTLTLASIKTAEVGDKHKTTKRSAHGKGNKKTDTAKLAAIFQNNHTLKRGRESPMVISDSSNEAKEISAEKRQFLLSGVPEELHKRLALTTTEVDTVNCPPWPTVSHVQQAGINTQLDTASNSVDVWNLPEVLLDIPLQKQEETGVCAAPKWDLGSFLESRETGRKHGEDKFEMKREIGARLSSEVVSWLLAEIITQNASYPAVRMYRHLMKRRLAAEVHSSDSGNVEKTSGEKEKEKEDKAGANKRKLDHVSAETGTSHTNKKSRSSRERRGDHDDHKRDHKGDHSDNHKGDHNGDHKGTHKSDHKGNHKSDHKGNHKSDHKGTHKSDHKGDHTNDHKSDHKGDHKDNLPENHDHEEKKLGGSVRSKRESRNRSHSRPREGKMEAGKSEAESTGKETVDCGSLWTDKYAPVNSAGVLGNWSCVGKLKGWLKDWKTVTDRQARQEARERKKQQKKERETKSAGKDDSDWWSDEDDFDMGDSRHGDHDSDSDGNELCNTMLVTGPHGIGKTSMVYAVAQELGYKVFEVNVQ</sequence>
<evidence type="ECO:0000256" key="8">
    <source>
        <dbReference type="SAM" id="MobiDB-lite"/>
    </source>
</evidence>
<feature type="compositionally biased region" description="Basic and acidic residues" evidence="8">
    <location>
        <begin position="517"/>
        <end position="535"/>
    </location>
</feature>
<comment type="similarity">
    <text evidence="2">Belongs to the rad17/RAD24 family.</text>
</comment>
<feature type="compositionally biased region" description="Basic and acidic residues" evidence="8">
    <location>
        <begin position="36"/>
        <end position="46"/>
    </location>
</feature>
<feature type="region of interest" description="Disordered" evidence="8">
    <location>
        <begin position="115"/>
        <end position="138"/>
    </location>
</feature>
<feature type="region of interest" description="Disordered" evidence="8">
    <location>
        <begin position="660"/>
        <end position="701"/>
    </location>
</feature>
<feature type="region of interest" description="Disordered" evidence="8">
    <location>
        <begin position="164"/>
        <end position="253"/>
    </location>
</feature>
<dbReference type="Proteomes" id="UP001209878">
    <property type="component" value="Unassembled WGS sequence"/>
</dbReference>
<comment type="subcellular location">
    <subcellularLocation>
        <location evidence="1">Nucleus</location>
    </subcellularLocation>
</comment>
<evidence type="ECO:0000256" key="4">
    <source>
        <dbReference type="ARBA" id="ARBA00022763"/>
    </source>
</evidence>
<feature type="compositionally biased region" description="Polar residues" evidence="8">
    <location>
        <begin position="358"/>
        <end position="374"/>
    </location>
</feature>
<dbReference type="Gene3D" id="3.40.50.300">
    <property type="entry name" value="P-loop containing nucleotide triphosphate hydrolases"/>
    <property type="match status" value="1"/>
</dbReference>
<name>A0AAD9KZZ2_RIDPI</name>
<dbReference type="InterPro" id="IPR004582">
    <property type="entry name" value="Checkpoint_prot_Rad17_Rad24"/>
</dbReference>
<keyword evidence="6" id="KW-0539">Nucleus</keyword>
<dbReference type="EMBL" id="JAODUO010000440">
    <property type="protein sequence ID" value="KAK2180501.1"/>
    <property type="molecule type" value="Genomic_DNA"/>
</dbReference>
<keyword evidence="4" id="KW-0227">DNA damage</keyword>
<feature type="compositionally biased region" description="Basic and acidic residues" evidence="8">
    <location>
        <begin position="482"/>
        <end position="492"/>
    </location>
</feature>
<dbReference type="PANTHER" id="PTHR12172:SF1">
    <property type="entry name" value="P-LOOP CONTAINING NUCLEOSIDE TRIPHOSPHATE HYDROLASES SUPERFAMILY PROTEIN"/>
    <property type="match status" value="1"/>
</dbReference>
<feature type="region of interest" description="Disordered" evidence="8">
    <location>
        <begin position="764"/>
        <end position="796"/>
    </location>
</feature>
<feature type="compositionally biased region" description="Basic residues" evidence="8">
    <location>
        <begin position="115"/>
        <end position="126"/>
    </location>
</feature>
<evidence type="ECO:0000259" key="9">
    <source>
        <dbReference type="Pfam" id="PF00004"/>
    </source>
</evidence>
<dbReference type="GO" id="GO:0003689">
    <property type="term" value="F:DNA clamp loader activity"/>
    <property type="evidence" value="ECO:0007669"/>
    <property type="project" value="TreeGrafter"/>
</dbReference>
<organism evidence="10 11">
    <name type="scientific">Ridgeia piscesae</name>
    <name type="common">Tubeworm</name>
    <dbReference type="NCBI Taxonomy" id="27915"/>
    <lineage>
        <taxon>Eukaryota</taxon>
        <taxon>Metazoa</taxon>
        <taxon>Spiralia</taxon>
        <taxon>Lophotrochozoa</taxon>
        <taxon>Annelida</taxon>
        <taxon>Polychaeta</taxon>
        <taxon>Sedentaria</taxon>
        <taxon>Canalipalpata</taxon>
        <taxon>Sabellida</taxon>
        <taxon>Siboglinidae</taxon>
        <taxon>Ridgeia</taxon>
    </lineage>
</organism>
<feature type="compositionally biased region" description="Polar residues" evidence="8">
    <location>
        <begin position="493"/>
        <end position="510"/>
    </location>
</feature>
<feature type="compositionally biased region" description="Basic and acidic residues" evidence="8">
    <location>
        <begin position="394"/>
        <end position="468"/>
    </location>
</feature>
<evidence type="ECO:0000256" key="5">
    <source>
        <dbReference type="ARBA" id="ARBA00022840"/>
    </source>
</evidence>
<feature type="compositionally biased region" description="Basic and acidic residues" evidence="8">
    <location>
        <begin position="830"/>
        <end position="846"/>
    </location>
</feature>
<feature type="compositionally biased region" description="Basic residues" evidence="8">
    <location>
        <begin position="929"/>
        <end position="940"/>
    </location>
</feature>
<feature type="compositionally biased region" description="Basic and acidic residues" evidence="8">
    <location>
        <begin position="187"/>
        <end position="204"/>
    </location>
</feature>
<feature type="compositionally biased region" description="Polar residues" evidence="8">
    <location>
        <begin position="536"/>
        <end position="546"/>
    </location>
</feature>
<feature type="compositionally biased region" description="Acidic residues" evidence="8">
    <location>
        <begin position="1379"/>
        <end position="1389"/>
    </location>
</feature>
<gene>
    <name evidence="10" type="ORF">NP493_440g02032</name>
</gene>
<dbReference type="GO" id="GO:0006281">
    <property type="term" value="P:DNA repair"/>
    <property type="evidence" value="ECO:0007669"/>
    <property type="project" value="InterPro"/>
</dbReference>
<keyword evidence="5" id="KW-0067">ATP-binding</keyword>
<evidence type="ECO:0000256" key="2">
    <source>
        <dbReference type="ARBA" id="ARBA00006168"/>
    </source>
</evidence>
<feature type="compositionally biased region" description="Low complexity" evidence="8">
    <location>
        <begin position="856"/>
        <end position="865"/>
    </location>
</feature>
<feature type="region of interest" description="Disordered" evidence="8">
    <location>
        <begin position="818"/>
        <end position="942"/>
    </location>
</feature>
<dbReference type="GO" id="GO:0000077">
    <property type="term" value="P:DNA damage checkpoint signaling"/>
    <property type="evidence" value="ECO:0007669"/>
    <property type="project" value="TreeGrafter"/>
</dbReference>
<feature type="domain" description="ATPase AAA-type core" evidence="9">
    <location>
        <begin position="1410"/>
        <end position="1440"/>
    </location>
</feature>
<evidence type="ECO:0000256" key="6">
    <source>
        <dbReference type="ARBA" id="ARBA00023242"/>
    </source>
</evidence>
<accession>A0AAD9KZZ2</accession>
<feature type="region of interest" description="Disordered" evidence="8">
    <location>
        <begin position="301"/>
        <end position="546"/>
    </location>
</feature>
<protein>
    <recommendedName>
        <fullName evidence="9">ATPase AAA-type core domain-containing protein</fullName>
    </recommendedName>
</protein>
<feature type="region of interest" description="Disordered" evidence="8">
    <location>
        <begin position="1353"/>
        <end position="1404"/>
    </location>
</feature>
<feature type="compositionally biased region" description="Basic and acidic residues" evidence="8">
    <location>
        <begin position="1178"/>
        <end position="1310"/>
    </location>
</feature>
<feature type="compositionally biased region" description="Polar residues" evidence="8">
    <location>
        <begin position="901"/>
        <end position="918"/>
    </location>
</feature>
<feature type="compositionally biased region" description="Basic and acidic residues" evidence="8">
    <location>
        <begin position="309"/>
        <end position="322"/>
    </location>
</feature>
<evidence type="ECO:0000256" key="7">
    <source>
        <dbReference type="ARBA" id="ARBA00023306"/>
    </source>
</evidence>
<evidence type="ECO:0000256" key="1">
    <source>
        <dbReference type="ARBA" id="ARBA00004123"/>
    </source>
</evidence>
<keyword evidence="3" id="KW-0547">Nucleotide-binding</keyword>
<dbReference type="Pfam" id="PF00004">
    <property type="entry name" value="AAA"/>
    <property type="match status" value="1"/>
</dbReference>
<dbReference type="SUPFAM" id="SSF52540">
    <property type="entry name" value="P-loop containing nucleoside triphosphate hydrolases"/>
    <property type="match status" value="1"/>
</dbReference>
<evidence type="ECO:0000313" key="10">
    <source>
        <dbReference type="EMBL" id="KAK2180501.1"/>
    </source>
</evidence>
<evidence type="ECO:0000256" key="3">
    <source>
        <dbReference type="ARBA" id="ARBA00022741"/>
    </source>
</evidence>
<feature type="compositionally biased region" description="Basic and acidic residues" evidence="8">
    <location>
        <begin position="1390"/>
        <end position="1400"/>
    </location>
</feature>
<feature type="compositionally biased region" description="Basic and acidic residues" evidence="8">
    <location>
        <begin position="1366"/>
        <end position="1378"/>
    </location>
</feature>
<dbReference type="GO" id="GO:0005524">
    <property type="term" value="F:ATP binding"/>
    <property type="evidence" value="ECO:0007669"/>
    <property type="project" value="UniProtKB-KW"/>
</dbReference>
<feature type="region of interest" description="Disordered" evidence="8">
    <location>
        <begin position="1128"/>
        <end position="1313"/>
    </location>
</feature>
<feature type="compositionally biased region" description="Basic and acidic residues" evidence="8">
    <location>
        <begin position="687"/>
        <end position="696"/>
    </location>
</feature>
<keyword evidence="11" id="KW-1185">Reference proteome</keyword>
<feature type="compositionally biased region" description="Basic and acidic residues" evidence="8">
    <location>
        <begin position="883"/>
        <end position="900"/>
    </location>
</feature>
<reference evidence="10" key="1">
    <citation type="journal article" date="2023" name="Mol. Biol. Evol.">
        <title>Third-Generation Sequencing Reveals the Adaptive Role of the Epigenome in Three Deep-Sea Polychaetes.</title>
        <authorList>
            <person name="Perez M."/>
            <person name="Aroh O."/>
            <person name="Sun Y."/>
            <person name="Lan Y."/>
            <person name="Juniper S.K."/>
            <person name="Young C.R."/>
            <person name="Angers B."/>
            <person name="Qian P.Y."/>
        </authorList>
    </citation>
    <scope>NUCLEOTIDE SEQUENCE</scope>
    <source>
        <strain evidence="10">R07B-5</strain>
    </source>
</reference>
<dbReference type="GO" id="GO:0003682">
    <property type="term" value="F:chromatin binding"/>
    <property type="evidence" value="ECO:0007669"/>
    <property type="project" value="TreeGrafter"/>
</dbReference>
<feature type="compositionally biased region" description="Basic and acidic residues" evidence="8">
    <location>
        <begin position="1141"/>
        <end position="1154"/>
    </location>
</feature>
<evidence type="ECO:0000313" key="11">
    <source>
        <dbReference type="Proteomes" id="UP001209878"/>
    </source>
</evidence>
<dbReference type="GO" id="GO:0033314">
    <property type="term" value="P:mitotic DNA replication checkpoint signaling"/>
    <property type="evidence" value="ECO:0007669"/>
    <property type="project" value="TreeGrafter"/>
</dbReference>
<dbReference type="GO" id="GO:0016887">
    <property type="term" value="F:ATP hydrolysis activity"/>
    <property type="evidence" value="ECO:0007669"/>
    <property type="project" value="InterPro"/>
</dbReference>